<name>A0ACB7ZW48_9AGAM</name>
<reference evidence="1" key="1">
    <citation type="journal article" date="2021" name="New Phytol.">
        <title>Evolutionary innovations through gain and loss of genes in the ectomycorrhizal Boletales.</title>
        <authorList>
            <person name="Wu G."/>
            <person name="Miyauchi S."/>
            <person name="Morin E."/>
            <person name="Kuo A."/>
            <person name="Drula E."/>
            <person name="Varga T."/>
            <person name="Kohler A."/>
            <person name="Feng B."/>
            <person name="Cao Y."/>
            <person name="Lipzen A."/>
            <person name="Daum C."/>
            <person name="Hundley H."/>
            <person name="Pangilinan J."/>
            <person name="Johnson J."/>
            <person name="Barry K."/>
            <person name="LaButti K."/>
            <person name="Ng V."/>
            <person name="Ahrendt S."/>
            <person name="Min B."/>
            <person name="Choi I.G."/>
            <person name="Park H."/>
            <person name="Plett J.M."/>
            <person name="Magnuson J."/>
            <person name="Spatafora J.W."/>
            <person name="Nagy L.G."/>
            <person name="Henrissat B."/>
            <person name="Grigoriev I.V."/>
            <person name="Yang Z.L."/>
            <person name="Xu J."/>
            <person name="Martin F.M."/>
        </authorList>
    </citation>
    <scope>NUCLEOTIDE SEQUENCE</scope>
    <source>
        <strain evidence="1">ATCC 28755</strain>
    </source>
</reference>
<keyword evidence="2" id="KW-1185">Reference proteome</keyword>
<dbReference type="EMBL" id="MU268228">
    <property type="protein sequence ID" value="KAH7905280.1"/>
    <property type="molecule type" value="Genomic_DNA"/>
</dbReference>
<sequence length="888" mass="97313">MTLPVKAPHSEGYLIVRVDWVADTTAKHHREESKLEIDHYRALLHLHPSGHPLHSTSLSSLAKTLSTRFDQFGNTTDLEEAIKLNYAAHLLHPPGHPNHTTSLINLASTLSIRFNQFGDRVDLDEAIKLNCAAFMLCSPGHPHHSLLLNNLAAALGTRFKQFGEKPDLDKAIELNRVALTLSPGHSLHPMSLNNLAVALSTRFNQFGNRADLDEAIKLNRSALALRPPGHPNHSMSLVNLANTLSTQFQRFGEGADLEEAIKLNRAALVLRPPGHPNHSASLINLAGTLSVRFNQFGDKADLDKAIKLNHAALALHLPGHPLHSLSLSNLAATFSTQFEQSGDRTHLDMALQHHESASTATHCNSWPQFRYSLAWVGAAERFGHVSALNAYRVSLVNLERHAITRSSIVSRYKLLKSTPSSLAANAASCALRQHNASIAVELLEQGRGVIWTQMANLRTPLEQLCGVNAVGEKLAMDLQQISSQLDKLSGNVQHNEKISSHDAKAQHYRQLAEEWDSIVSQVQQVEGFSRFLLPPLYSDLQQAAAEGPVIVVNASKYSCDAIIILFDGSPCHVPLPNITLDDVSELSSTFASVLKGSRNQTQRTQIFSLLRALWGLVVHPIVHALENIHVASGSRIWLCPTSIFTSLPLHAAGPYRKGEQGLSDLFITSYTPTLSALIRTRKNKADSPALASFAAIGQPTPSGGSEERKLLSVNAELDLVLGLLPSFVPSKRLSDTEATNCAALNTLHDYSWVHISCHGQQNLVQAFNSCFLMHDKPLSLLDIIRADISHPEFAFLSACHTAVGDKETPDEVIHLAAGMQFAGFKSVIGTMWAVDDEIAHLMVKAFYKHMFEYGMDYTKAAVSLNKAMQTVGKRVPLEQRIVFIHIGA</sequence>
<evidence type="ECO:0000313" key="2">
    <source>
        <dbReference type="Proteomes" id="UP000790377"/>
    </source>
</evidence>
<dbReference type="Proteomes" id="UP000790377">
    <property type="component" value="Unassembled WGS sequence"/>
</dbReference>
<gene>
    <name evidence="1" type="ORF">BJ138DRAFT_1095271</name>
</gene>
<comment type="caution">
    <text evidence="1">The sequence shown here is derived from an EMBL/GenBank/DDBJ whole genome shotgun (WGS) entry which is preliminary data.</text>
</comment>
<organism evidence="1 2">
    <name type="scientific">Hygrophoropsis aurantiaca</name>
    <dbReference type="NCBI Taxonomy" id="72124"/>
    <lineage>
        <taxon>Eukaryota</taxon>
        <taxon>Fungi</taxon>
        <taxon>Dikarya</taxon>
        <taxon>Basidiomycota</taxon>
        <taxon>Agaricomycotina</taxon>
        <taxon>Agaricomycetes</taxon>
        <taxon>Agaricomycetidae</taxon>
        <taxon>Boletales</taxon>
        <taxon>Coniophorineae</taxon>
        <taxon>Hygrophoropsidaceae</taxon>
        <taxon>Hygrophoropsis</taxon>
    </lineage>
</organism>
<protein>
    <submittedName>
        <fullName evidence="1">CHAT domain-containing protein</fullName>
    </submittedName>
</protein>
<evidence type="ECO:0000313" key="1">
    <source>
        <dbReference type="EMBL" id="KAH7905280.1"/>
    </source>
</evidence>
<accession>A0ACB7ZW48</accession>
<proteinExistence type="predicted"/>